<dbReference type="InterPro" id="IPR013320">
    <property type="entry name" value="ConA-like_dom_sf"/>
</dbReference>
<dbReference type="InterPro" id="IPR023296">
    <property type="entry name" value="Glyco_hydro_beta-prop_sf"/>
</dbReference>
<dbReference type="SUPFAM" id="SSF49899">
    <property type="entry name" value="Concanavalin A-like lectins/glucanases"/>
    <property type="match status" value="1"/>
</dbReference>
<keyword evidence="8" id="KW-1185">Reference proteome</keyword>
<proteinExistence type="inferred from homology"/>
<dbReference type="Pfam" id="PF00251">
    <property type="entry name" value="Glyco_hydro_32N"/>
    <property type="match status" value="1"/>
</dbReference>
<evidence type="ECO:0000313" key="8">
    <source>
        <dbReference type="Proteomes" id="UP001177140"/>
    </source>
</evidence>
<dbReference type="Gene3D" id="2.60.120.560">
    <property type="entry name" value="Exo-inulinase, domain 1"/>
    <property type="match status" value="1"/>
</dbReference>
<comment type="similarity">
    <text evidence="1 4">Belongs to the glycosyl hydrolase 32 family.</text>
</comment>
<comment type="caution">
    <text evidence="7">The sequence shown here is derived from an EMBL/GenBank/DDBJ whole genome shotgun (WGS) entry which is preliminary data.</text>
</comment>
<dbReference type="InterPro" id="IPR001362">
    <property type="entry name" value="Glyco_hydro_32"/>
</dbReference>
<dbReference type="Pfam" id="PF08244">
    <property type="entry name" value="Glyco_hydro_32C"/>
    <property type="match status" value="1"/>
</dbReference>
<evidence type="ECO:0000256" key="2">
    <source>
        <dbReference type="ARBA" id="ARBA00022801"/>
    </source>
</evidence>
<accession>A0AA42B142</accession>
<evidence type="ECO:0000256" key="3">
    <source>
        <dbReference type="ARBA" id="ARBA00023295"/>
    </source>
</evidence>
<dbReference type="GO" id="GO:0004553">
    <property type="term" value="F:hydrolase activity, hydrolyzing O-glycosyl compounds"/>
    <property type="evidence" value="ECO:0007669"/>
    <property type="project" value="InterPro"/>
</dbReference>
<dbReference type="FunFam" id="2.60.120.560:FF:000002">
    <property type="entry name" value="Beta-fructofuranosidase, insoluble isoenzyme CWINV1"/>
    <property type="match status" value="1"/>
</dbReference>
<evidence type="ECO:0000256" key="4">
    <source>
        <dbReference type="RuleBase" id="RU362110"/>
    </source>
</evidence>
<dbReference type="SUPFAM" id="SSF75005">
    <property type="entry name" value="Arabinanase/levansucrase/invertase"/>
    <property type="match status" value="1"/>
</dbReference>
<gene>
    <name evidence="7" type="ORF">MKW94_012547</name>
</gene>
<feature type="domain" description="Glycosyl hydrolase family 32 N-terminal" evidence="5">
    <location>
        <begin position="2"/>
        <end position="158"/>
    </location>
</feature>
<organism evidence="7 8">
    <name type="scientific">Papaver nudicaule</name>
    <name type="common">Iceland poppy</name>
    <dbReference type="NCBI Taxonomy" id="74823"/>
    <lineage>
        <taxon>Eukaryota</taxon>
        <taxon>Viridiplantae</taxon>
        <taxon>Streptophyta</taxon>
        <taxon>Embryophyta</taxon>
        <taxon>Tracheophyta</taxon>
        <taxon>Spermatophyta</taxon>
        <taxon>Magnoliopsida</taxon>
        <taxon>Ranunculales</taxon>
        <taxon>Papaveraceae</taxon>
        <taxon>Papaveroideae</taxon>
        <taxon>Papaver</taxon>
    </lineage>
</organism>
<reference evidence="7" key="1">
    <citation type="submission" date="2022-03" db="EMBL/GenBank/DDBJ databases">
        <title>A functionally conserved STORR gene fusion in Papaver species that diverged 16.8 million years ago.</title>
        <authorList>
            <person name="Catania T."/>
        </authorList>
    </citation>
    <scope>NUCLEOTIDE SEQUENCE</scope>
    <source>
        <strain evidence="7">S-191538</strain>
    </source>
</reference>
<keyword evidence="3 4" id="KW-0326">Glycosidase</keyword>
<evidence type="ECO:0000259" key="6">
    <source>
        <dbReference type="Pfam" id="PF08244"/>
    </source>
</evidence>
<dbReference type="InterPro" id="IPR013148">
    <property type="entry name" value="Glyco_hydro_32_N"/>
</dbReference>
<sequence length="377" mass="42290">MALLYKSKDFIKWTKAHNPLHSAQTGMWECPDFYPVSLTGKEGLDTSASGKGVKHVLKASLGEKGFDYYTLGHYFLNKDQYVPDNTSVDDSTGLRYDYGNFYASKSFFDASKKRRILWAWVLESDSTADDVAKGWSGIQSFPRTLWLHKKEKQLLQWPIKELETLRTNEVSLTKIPLTKGIVSEVQGITASQADVEVTFHLPSLENAELFDPTWVDAEKLCGEKDVTVQGKVGPFGLLSLASENLEEYTAIFFRIFKAQDKHVVLMCSGGKRSSLKPELSKRSYGGFVDVDMSDGTLSLRSLIDNSVVESFGSGGKTCITSRVYPTLALGKNAHLYSFNNGTEAVEIVELKAWSIKKPKMNIKTQTRRRLDRDFRSS</sequence>
<dbReference type="EMBL" id="JAJJMA010293021">
    <property type="protein sequence ID" value="MCL7047445.1"/>
    <property type="molecule type" value="Genomic_DNA"/>
</dbReference>
<dbReference type="InterPro" id="IPR013189">
    <property type="entry name" value="Glyco_hydro_32_C"/>
</dbReference>
<evidence type="ECO:0000313" key="7">
    <source>
        <dbReference type="EMBL" id="MCL7047445.1"/>
    </source>
</evidence>
<dbReference type="SMART" id="SM00640">
    <property type="entry name" value="Glyco_32"/>
    <property type="match status" value="1"/>
</dbReference>
<dbReference type="Proteomes" id="UP001177140">
    <property type="component" value="Unassembled WGS sequence"/>
</dbReference>
<dbReference type="GO" id="GO:0005975">
    <property type="term" value="P:carbohydrate metabolic process"/>
    <property type="evidence" value="ECO:0007669"/>
    <property type="project" value="InterPro"/>
</dbReference>
<dbReference type="InterPro" id="IPR050551">
    <property type="entry name" value="Fructan_Metab_Enzymes"/>
</dbReference>
<evidence type="ECO:0000259" key="5">
    <source>
        <dbReference type="Pfam" id="PF00251"/>
    </source>
</evidence>
<protein>
    <submittedName>
        <fullName evidence="7">Uncharacterized protein</fullName>
    </submittedName>
</protein>
<evidence type="ECO:0000256" key="1">
    <source>
        <dbReference type="ARBA" id="ARBA00009902"/>
    </source>
</evidence>
<dbReference type="Gene3D" id="2.115.10.20">
    <property type="entry name" value="Glycosyl hydrolase domain, family 43"/>
    <property type="match status" value="1"/>
</dbReference>
<name>A0AA42B142_PAPNU</name>
<dbReference type="PANTHER" id="PTHR31953">
    <property type="entry name" value="BETA-FRUCTOFURANOSIDASE, INSOLUBLE ISOENZYME CWINV1-RELATED"/>
    <property type="match status" value="1"/>
</dbReference>
<keyword evidence="2 4" id="KW-0378">Hydrolase</keyword>
<dbReference type="AlphaFoldDB" id="A0AA42B142"/>
<feature type="domain" description="Glycosyl hydrolase family 32 C-terminal" evidence="6">
    <location>
        <begin position="161"/>
        <end position="354"/>
    </location>
</feature>